<dbReference type="SUPFAM" id="SSF52540">
    <property type="entry name" value="P-loop containing nucleoside triphosphate hydrolases"/>
    <property type="match status" value="1"/>
</dbReference>
<comment type="catalytic activity">
    <reaction evidence="1">
        <text>ATP + H2O = ADP + phosphate + H(+)</text>
        <dbReference type="Rhea" id="RHEA:13065"/>
        <dbReference type="ChEBI" id="CHEBI:15377"/>
        <dbReference type="ChEBI" id="CHEBI:15378"/>
        <dbReference type="ChEBI" id="CHEBI:30616"/>
        <dbReference type="ChEBI" id="CHEBI:43474"/>
        <dbReference type="ChEBI" id="CHEBI:456216"/>
        <dbReference type="EC" id="5.6.2.3"/>
    </reaction>
</comment>
<protein>
    <recommendedName>
        <fullName evidence="1">ATP-dependent DNA helicase</fullName>
        <ecNumber evidence="1">5.6.2.3</ecNumber>
    </recommendedName>
</protein>
<dbReference type="OrthoDB" id="7698864at2759"/>
<dbReference type="GO" id="GO:0006310">
    <property type="term" value="P:DNA recombination"/>
    <property type="evidence" value="ECO:0007669"/>
    <property type="project" value="UniProtKB-KW"/>
</dbReference>
<keyword evidence="1" id="KW-0067">ATP-binding</keyword>
<keyword evidence="1" id="KW-0547">Nucleotide-binding</keyword>
<sequence length="193" mass="22093">MFLFGMKHLWLQGGDFRQLLPVKVHGTRSEIIDLSINRSLNWNKFVKFSLTQNMKALPQEIQFAKFLLDVGDGKLNDSDDVLNIDYFPSNCIIPPEVDIVDDIYGNIFAKKEYRKSINYAILSARNADVNEINERVVNLLDETTENVYTSIDSTENCDNAGFDNALLSIVTRNNVPRHAGNRGRIECDEIRRH</sequence>
<dbReference type="GO" id="GO:0043139">
    <property type="term" value="F:5'-3' DNA helicase activity"/>
    <property type="evidence" value="ECO:0007669"/>
    <property type="project" value="UniProtKB-EC"/>
</dbReference>
<dbReference type="EnsemblMetazoa" id="XM_031933318">
    <property type="protein sequence ID" value="XP_031789178"/>
    <property type="gene ID" value="LOC116418276"/>
</dbReference>
<evidence type="ECO:0000313" key="4">
    <source>
        <dbReference type="Proteomes" id="UP000002358"/>
    </source>
</evidence>
<organism evidence="3 4">
    <name type="scientific">Nasonia vitripennis</name>
    <name type="common">Parasitic wasp</name>
    <dbReference type="NCBI Taxonomy" id="7425"/>
    <lineage>
        <taxon>Eukaryota</taxon>
        <taxon>Metazoa</taxon>
        <taxon>Ecdysozoa</taxon>
        <taxon>Arthropoda</taxon>
        <taxon>Hexapoda</taxon>
        <taxon>Insecta</taxon>
        <taxon>Pterygota</taxon>
        <taxon>Neoptera</taxon>
        <taxon>Endopterygota</taxon>
        <taxon>Hymenoptera</taxon>
        <taxon>Apocrita</taxon>
        <taxon>Proctotrupomorpha</taxon>
        <taxon>Chalcidoidea</taxon>
        <taxon>Pteromalidae</taxon>
        <taxon>Pteromalinae</taxon>
        <taxon>Nasonia</taxon>
    </lineage>
</organism>
<dbReference type="RefSeq" id="XP_031789178.1">
    <property type="nucleotide sequence ID" value="XM_031933318.1"/>
</dbReference>
<keyword evidence="1" id="KW-0378">Hydrolase</keyword>
<dbReference type="AlphaFoldDB" id="A0A7M7QL80"/>
<dbReference type="GO" id="GO:0006281">
    <property type="term" value="P:DNA repair"/>
    <property type="evidence" value="ECO:0007669"/>
    <property type="project" value="UniProtKB-KW"/>
</dbReference>
<accession>A0A7M7QL80</accession>
<keyword evidence="1" id="KW-0234">DNA repair</keyword>
<dbReference type="Proteomes" id="UP000002358">
    <property type="component" value="Unassembled WGS sequence"/>
</dbReference>
<reference evidence="3" key="1">
    <citation type="submission" date="2021-01" db="UniProtKB">
        <authorList>
            <consortium name="EnsemblMetazoa"/>
        </authorList>
    </citation>
    <scope>IDENTIFICATION</scope>
</reference>
<dbReference type="KEGG" id="nvi:116418276"/>
<proteinExistence type="inferred from homology"/>
<keyword evidence="1" id="KW-0233">DNA recombination</keyword>
<evidence type="ECO:0000313" key="3">
    <source>
        <dbReference type="EnsemblMetazoa" id="XP_031789178"/>
    </source>
</evidence>
<feature type="domain" description="DNA helicase Pif1-like DEAD-box helicase" evidence="2">
    <location>
        <begin position="4"/>
        <end position="79"/>
    </location>
</feature>
<dbReference type="GeneID" id="116418276"/>
<dbReference type="GO" id="GO:0000723">
    <property type="term" value="P:telomere maintenance"/>
    <property type="evidence" value="ECO:0007669"/>
    <property type="project" value="InterPro"/>
</dbReference>
<keyword evidence="1" id="KW-0347">Helicase</keyword>
<keyword evidence="1" id="KW-0227">DNA damage</keyword>
<dbReference type="InterPro" id="IPR027417">
    <property type="entry name" value="P-loop_NTPase"/>
</dbReference>
<dbReference type="Pfam" id="PF05970">
    <property type="entry name" value="PIF1"/>
    <property type="match status" value="1"/>
</dbReference>
<comment type="similarity">
    <text evidence="1">Belongs to the helicase family.</text>
</comment>
<dbReference type="GO" id="GO:0016787">
    <property type="term" value="F:hydrolase activity"/>
    <property type="evidence" value="ECO:0007669"/>
    <property type="project" value="UniProtKB-KW"/>
</dbReference>
<keyword evidence="4" id="KW-1185">Reference proteome</keyword>
<evidence type="ECO:0000259" key="2">
    <source>
        <dbReference type="Pfam" id="PF05970"/>
    </source>
</evidence>
<name>A0A7M7QL80_NASVI</name>
<dbReference type="InterPro" id="IPR010285">
    <property type="entry name" value="DNA_helicase_pif1-like_DEAD"/>
</dbReference>
<dbReference type="InParanoid" id="A0A7M7QL80"/>
<dbReference type="GO" id="GO:0005524">
    <property type="term" value="F:ATP binding"/>
    <property type="evidence" value="ECO:0007669"/>
    <property type="project" value="UniProtKB-KW"/>
</dbReference>
<dbReference type="EC" id="5.6.2.3" evidence="1"/>
<dbReference type="PANTHER" id="PTHR10492">
    <property type="match status" value="1"/>
</dbReference>
<dbReference type="PANTHER" id="PTHR10492:SF57">
    <property type="entry name" value="ATP-DEPENDENT DNA HELICASE"/>
    <property type="match status" value="1"/>
</dbReference>
<comment type="cofactor">
    <cofactor evidence="1">
        <name>Mg(2+)</name>
        <dbReference type="ChEBI" id="CHEBI:18420"/>
    </cofactor>
</comment>
<evidence type="ECO:0000256" key="1">
    <source>
        <dbReference type="RuleBase" id="RU363044"/>
    </source>
</evidence>